<dbReference type="STRING" id="86416.Clopa_3854"/>
<dbReference type="InterPro" id="IPR047187">
    <property type="entry name" value="SF1_C_Upf1"/>
</dbReference>
<keyword evidence="11" id="KW-1185">Reference proteome</keyword>
<dbReference type="Proteomes" id="UP000013523">
    <property type="component" value="Chromosome"/>
</dbReference>
<feature type="coiled-coil region" evidence="6">
    <location>
        <begin position="403"/>
        <end position="430"/>
    </location>
</feature>
<comment type="similarity">
    <text evidence="1">Belongs to the DNA2/NAM7 helicase family.</text>
</comment>
<evidence type="ECO:0000256" key="4">
    <source>
        <dbReference type="ARBA" id="ARBA00022806"/>
    </source>
</evidence>
<dbReference type="SUPFAM" id="SSF52540">
    <property type="entry name" value="P-loop containing nucleoside triphosphate hydrolases"/>
    <property type="match status" value="1"/>
</dbReference>
<dbReference type="InterPro" id="IPR024402">
    <property type="entry name" value="DUF2726"/>
</dbReference>
<dbReference type="Pfam" id="PF10881">
    <property type="entry name" value="DUF2726"/>
    <property type="match status" value="1"/>
</dbReference>
<accession>R4KG73</accession>
<dbReference type="InterPro" id="IPR050534">
    <property type="entry name" value="Coronavir_polyprotein_1ab"/>
</dbReference>
<dbReference type="GO" id="GO:0005524">
    <property type="term" value="F:ATP binding"/>
    <property type="evidence" value="ECO:0007669"/>
    <property type="project" value="UniProtKB-KW"/>
</dbReference>
<dbReference type="Gene3D" id="3.40.50.300">
    <property type="entry name" value="P-loop containing nucleotide triphosphate hydrolases"/>
    <property type="match status" value="3"/>
</dbReference>
<dbReference type="Pfam" id="PF13087">
    <property type="entry name" value="AAA_12"/>
    <property type="match status" value="1"/>
</dbReference>
<dbReference type="eggNOG" id="COG1112">
    <property type="taxonomic scope" value="Bacteria"/>
</dbReference>
<keyword evidence="6" id="KW-0175">Coiled coil</keyword>
<dbReference type="PANTHER" id="PTHR43788:SF8">
    <property type="entry name" value="DNA-BINDING PROTEIN SMUBP-2"/>
    <property type="match status" value="1"/>
</dbReference>
<dbReference type="EMBL" id="CP003261">
    <property type="protein sequence ID" value="AGK98610.1"/>
    <property type="molecule type" value="Genomic_DNA"/>
</dbReference>
<dbReference type="AlphaFoldDB" id="R4KG73"/>
<dbReference type="KEGG" id="cpas:Clopa_3854"/>
<evidence type="ECO:0000313" key="11">
    <source>
        <dbReference type="Proteomes" id="UP000013523"/>
    </source>
</evidence>
<evidence type="ECO:0000259" key="9">
    <source>
        <dbReference type="Pfam" id="PF13087"/>
    </source>
</evidence>
<organism evidence="10 11">
    <name type="scientific">Clostridium pasteurianum BC1</name>
    <dbReference type="NCBI Taxonomy" id="86416"/>
    <lineage>
        <taxon>Bacteria</taxon>
        <taxon>Bacillati</taxon>
        <taxon>Bacillota</taxon>
        <taxon>Clostridia</taxon>
        <taxon>Eubacteriales</taxon>
        <taxon>Clostridiaceae</taxon>
        <taxon>Clostridium</taxon>
    </lineage>
</organism>
<feature type="domain" description="DNA2/NAM7 helicase helicase" evidence="8">
    <location>
        <begin position="183"/>
        <end position="537"/>
    </location>
</feature>
<name>R4KG73_CLOPA</name>
<dbReference type="InterPro" id="IPR041679">
    <property type="entry name" value="DNA2/NAM7-like_C"/>
</dbReference>
<dbReference type="Gene3D" id="3.40.960.10">
    <property type="entry name" value="VSR Endonuclease"/>
    <property type="match status" value="1"/>
</dbReference>
<protein>
    <submittedName>
        <fullName evidence="10">DNA/RNA helicase, superfamily I</fullName>
    </submittedName>
</protein>
<dbReference type="InterPro" id="IPR041677">
    <property type="entry name" value="DNA2/NAM7_AAA_11"/>
</dbReference>
<dbReference type="Pfam" id="PF13086">
    <property type="entry name" value="AAA_11"/>
    <property type="match status" value="1"/>
</dbReference>
<evidence type="ECO:0000256" key="3">
    <source>
        <dbReference type="ARBA" id="ARBA00022801"/>
    </source>
</evidence>
<evidence type="ECO:0000313" key="10">
    <source>
        <dbReference type="EMBL" id="AGK98610.1"/>
    </source>
</evidence>
<reference evidence="10 11" key="1">
    <citation type="submission" date="2012-01" db="EMBL/GenBank/DDBJ databases">
        <title>Complete sequence of chromosome of Clostridium pasteurianum BC1.</title>
        <authorList>
            <consortium name="US DOE Joint Genome Institute"/>
            <person name="Lucas S."/>
            <person name="Han J."/>
            <person name="Lapidus A."/>
            <person name="Cheng J.-F."/>
            <person name="Goodwin L."/>
            <person name="Pitluck S."/>
            <person name="Peters L."/>
            <person name="Mikhailova N."/>
            <person name="Teshima H."/>
            <person name="Detter J.C."/>
            <person name="Han C."/>
            <person name="Tapia R."/>
            <person name="Land M."/>
            <person name="Hauser L."/>
            <person name="Kyrpides N."/>
            <person name="Ivanova N."/>
            <person name="Pagani I."/>
            <person name="Dunn J."/>
            <person name="Taghavi S."/>
            <person name="Francis A."/>
            <person name="van der Lelie D."/>
            <person name="Woyke T."/>
        </authorList>
    </citation>
    <scope>NUCLEOTIDE SEQUENCE [LARGE SCALE GENOMIC DNA]</scope>
    <source>
        <strain evidence="10 11">BC1</strain>
    </source>
</reference>
<keyword evidence="3" id="KW-0378">Hydrolase</keyword>
<dbReference type="eggNOG" id="COG0507">
    <property type="taxonomic scope" value="Bacteria"/>
</dbReference>
<evidence type="ECO:0000259" key="8">
    <source>
        <dbReference type="Pfam" id="PF13086"/>
    </source>
</evidence>
<dbReference type="GO" id="GO:0016787">
    <property type="term" value="F:hydrolase activity"/>
    <property type="evidence" value="ECO:0007669"/>
    <property type="project" value="UniProtKB-KW"/>
</dbReference>
<keyword evidence="2" id="KW-0547">Nucleotide-binding</keyword>
<dbReference type="HOGENOM" id="CLU_011256_0_0_9"/>
<dbReference type="CDD" id="cd18808">
    <property type="entry name" value="SF1_C_Upf1"/>
    <property type="match status" value="1"/>
</dbReference>
<keyword evidence="4 10" id="KW-0347">Helicase</keyword>
<feature type="coiled-coil region" evidence="6">
    <location>
        <begin position="277"/>
        <end position="324"/>
    </location>
</feature>
<keyword evidence="5" id="KW-0067">ATP-binding</keyword>
<dbReference type="PANTHER" id="PTHR43788">
    <property type="entry name" value="DNA2/NAM7 HELICASE FAMILY MEMBER"/>
    <property type="match status" value="1"/>
</dbReference>
<evidence type="ECO:0000256" key="5">
    <source>
        <dbReference type="ARBA" id="ARBA00022840"/>
    </source>
</evidence>
<sequence>MDIYTELVLVKNSKTKKFEDKTDEINYLKYLQDKVEVTYIKNPNRVYSYNSLNIIIFESPKKVDLNQLIVYVSGFLVREPSIVLDFGEYIKIIEVKGKTEVYHKSKVAYENSCLNSKQAKAVFEYFKKLSPYISVTEDGRTALFDLYKKITKISENSVLSTYLSGKSIKKHTYNNTKIFPFGFNLSQKKAVNTALENSISVIEGPPGTGKTQAILNIIGNAVCRGKTVAVVSGNNSATANVQEKLEKNGYGFITALLGKYDNKVDFFENKQADIPDLKEWNVEALEEKNLYEKLQDIDKDLDDLLKKQNEMLKLKEELSKFKVEQKYFEAYFNDEYITTSQYSLFRKWSSDLILNFMPYFERLMLRNNYIKLLSRIVLFVDYGIYKFKYISENQNIVIASLKRDYYNRIIEKTEQKIASLESDLKNRSYEKLMEQFIDISSKIFKISIQKRYSKGSRSKYTVKSFKYNFKEFIKDYPVILSTTNSIMTCISENYLFDYLIIDEASQVDLVTASLALACCKNVVIVGDVKQLPQIVPSNIKKISDDIFHGSNIGEAYNYSKYSIIASLMNLYKADLPVTLLSEHYRCHPQIIGFCNEKFYNNQLVIMTEKNENEVPLKIYKTVPGNHARKDRYGNEKGWYNLRQIEVIRDEIINADKDKYDDSSKVGIICPYRKQVTEANKYFEKTKIEIDTVHKFQGREKDTIIFSTVVNDINPFVDDENLINVAVSRAVKEFIMVTSNKLFKQHGTNIGDLTRYIQYNSLEDAVIDSPKVSVFDLLYSEYSEKLLQIMASSKHISEYKSENLMYSVIEEVLSYPEYISFKCVIHIPLNSIVKDFTKLDYEQRKFAENPWTHVDFLIFNKLDKEPVLAVEVDGYEYHRNNKDQISRDKIKDKILQQIKLPILRVATNESGEKKKLIEMLDMIIEESGGDGNNKDNEI</sequence>
<proteinExistence type="inferred from homology"/>
<evidence type="ECO:0000256" key="2">
    <source>
        <dbReference type="ARBA" id="ARBA00022741"/>
    </source>
</evidence>
<evidence type="ECO:0000256" key="1">
    <source>
        <dbReference type="ARBA" id="ARBA00007913"/>
    </source>
</evidence>
<evidence type="ECO:0000256" key="6">
    <source>
        <dbReference type="SAM" id="Coils"/>
    </source>
</evidence>
<dbReference type="RefSeq" id="WP_015616889.1">
    <property type="nucleotide sequence ID" value="NC_021182.1"/>
</dbReference>
<dbReference type="PATRIC" id="fig|86416.3.peg.3852"/>
<dbReference type="InterPro" id="IPR027417">
    <property type="entry name" value="P-loop_NTPase"/>
</dbReference>
<feature type="domain" description="DNA2/NAM7 helicase-like C-terminal" evidence="9">
    <location>
        <begin position="566"/>
        <end position="739"/>
    </location>
</feature>
<feature type="domain" description="DUF2726" evidence="7">
    <location>
        <begin position="799"/>
        <end position="920"/>
    </location>
</feature>
<gene>
    <name evidence="10" type="ORF">Clopa_3854</name>
</gene>
<dbReference type="GO" id="GO:0043139">
    <property type="term" value="F:5'-3' DNA helicase activity"/>
    <property type="evidence" value="ECO:0007669"/>
    <property type="project" value="TreeGrafter"/>
</dbReference>
<evidence type="ECO:0000259" key="7">
    <source>
        <dbReference type="Pfam" id="PF10881"/>
    </source>
</evidence>